<feature type="signal peptide" evidence="1">
    <location>
        <begin position="1"/>
        <end position="30"/>
    </location>
</feature>
<evidence type="ECO:0000256" key="1">
    <source>
        <dbReference type="SAM" id="SignalP"/>
    </source>
</evidence>
<dbReference type="SUPFAM" id="SSF52833">
    <property type="entry name" value="Thioredoxin-like"/>
    <property type="match status" value="1"/>
</dbReference>
<organism evidence="3 4">
    <name type="scientific">Azospirillum brasilense</name>
    <dbReference type="NCBI Taxonomy" id="192"/>
    <lineage>
        <taxon>Bacteria</taxon>
        <taxon>Pseudomonadati</taxon>
        <taxon>Pseudomonadota</taxon>
        <taxon>Alphaproteobacteria</taxon>
        <taxon>Rhodospirillales</taxon>
        <taxon>Azospirillaceae</taxon>
        <taxon>Azospirillum</taxon>
    </lineage>
</organism>
<dbReference type="Gene3D" id="3.40.30.10">
    <property type="entry name" value="Glutaredoxin"/>
    <property type="match status" value="1"/>
</dbReference>
<dbReference type="Proteomes" id="UP000318529">
    <property type="component" value="Unassembled WGS sequence"/>
</dbReference>
<feature type="chain" id="PRO_5021820079" evidence="1">
    <location>
        <begin position="31"/>
        <end position="227"/>
    </location>
</feature>
<dbReference type="PROSITE" id="PS51352">
    <property type="entry name" value="THIOREDOXIN_2"/>
    <property type="match status" value="1"/>
</dbReference>
<dbReference type="AlphaFoldDB" id="A0A560BW80"/>
<dbReference type="EMBL" id="VITH01000017">
    <property type="protein sequence ID" value="TWA76867.1"/>
    <property type="molecule type" value="Genomic_DNA"/>
</dbReference>
<protein>
    <submittedName>
        <fullName evidence="3">AhpC/TSA family protein</fullName>
    </submittedName>
</protein>
<evidence type="ECO:0000313" key="3">
    <source>
        <dbReference type="EMBL" id="TWA76867.1"/>
    </source>
</evidence>
<keyword evidence="1" id="KW-0732">Signal</keyword>
<comment type="caution">
    <text evidence="3">The sequence shown here is derived from an EMBL/GenBank/DDBJ whole genome shotgun (WGS) entry which is preliminary data.</text>
</comment>
<evidence type="ECO:0000259" key="2">
    <source>
        <dbReference type="PROSITE" id="PS51352"/>
    </source>
</evidence>
<dbReference type="InterPro" id="IPR036249">
    <property type="entry name" value="Thioredoxin-like_sf"/>
</dbReference>
<evidence type="ECO:0000313" key="4">
    <source>
        <dbReference type="Proteomes" id="UP000318529"/>
    </source>
</evidence>
<dbReference type="RefSeq" id="WP_247888484.1">
    <property type="nucleotide sequence ID" value="NZ_VITH01000017.1"/>
</dbReference>
<name>A0A560BW80_AZOBR</name>
<accession>A0A560BW80</accession>
<gene>
    <name evidence="3" type="ORF">FBZ83_1178</name>
</gene>
<dbReference type="InterPro" id="IPR013766">
    <property type="entry name" value="Thioredoxin_domain"/>
</dbReference>
<feature type="domain" description="Thioredoxin" evidence="2">
    <location>
        <begin position="38"/>
        <end position="202"/>
    </location>
</feature>
<sequence>MRTPPAFVASRNVFFGLMSLLSIVALTAPAAAEPAYGFAPGDTLPIFTFHGEDGVRHTTAEFRGKWFLFKRGAEWCMPCIGERPSVESFMKAHPDVPVVMIVSPRPSETDLEGAFQRDLNYQRRKGLRTDYIAVSDSRDPAPRDLPSPKSVTDLPLTVVVDPQGVIAALWTSTYQYQRHFMRHGIVGKAEPEFRDYVEALLSCKGAKGVAVTSTALEIAKSFDASCS</sequence>
<reference evidence="3 4" key="1">
    <citation type="submission" date="2019-06" db="EMBL/GenBank/DDBJ databases">
        <title>Genomic Encyclopedia of Type Strains, Phase IV (KMG-V): Genome sequencing to study the core and pangenomes of soil and plant-associated prokaryotes.</title>
        <authorList>
            <person name="Whitman W."/>
        </authorList>
    </citation>
    <scope>NUCLEOTIDE SEQUENCE [LARGE SCALE GENOMIC DNA]</scope>
    <source>
        <strain evidence="3 4">BR 11650</strain>
    </source>
</reference>
<proteinExistence type="predicted"/>